<dbReference type="EMBL" id="GGMR01012050">
    <property type="protein sequence ID" value="MBY24669.1"/>
    <property type="molecule type" value="Transcribed_RNA"/>
</dbReference>
<evidence type="ECO:0000313" key="1">
    <source>
        <dbReference type="EMBL" id="MBY24669.1"/>
    </source>
</evidence>
<gene>
    <name evidence="1" type="ORF">g.113550</name>
</gene>
<proteinExistence type="predicted"/>
<name>A0A2S2P5C9_SCHGA</name>
<dbReference type="AlphaFoldDB" id="A0A2S2P5C9"/>
<organism evidence="1">
    <name type="scientific">Schizaphis graminum</name>
    <name type="common">Green bug aphid</name>
    <dbReference type="NCBI Taxonomy" id="13262"/>
    <lineage>
        <taxon>Eukaryota</taxon>
        <taxon>Metazoa</taxon>
        <taxon>Ecdysozoa</taxon>
        <taxon>Arthropoda</taxon>
        <taxon>Hexapoda</taxon>
        <taxon>Insecta</taxon>
        <taxon>Pterygota</taxon>
        <taxon>Neoptera</taxon>
        <taxon>Paraneoptera</taxon>
        <taxon>Hemiptera</taxon>
        <taxon>Sternorrhyncha</taxon>
        <taxon>Aphidomorpha</taxon>
        <taxon>Aphidoidea</taxon>
        <taxon>Aphididae</taxon>
        <taxon>Aphidini</taxon>
        <taxon>Schizaphis</taxon>
    </lineage>
</organism>
<protein>
    <submittedName>
        <fullName evidence="1">Uncharacterized protein</fullName>
    </submittedName>
</protein>
<sequence>MVSGGNDGLGGFNVLSVYLFFSQCFGKMSDDKNDDLHYVFEEKETLIPKFACKPQHNTIFMVHQDSNMDSHVKYCKIVDGHAWTVVVANYIIKNDLDSKVVLKRFDN</sequence>
<accession>A0A2S2P5C9</accession>
<reference evidence="1" key="1">
    <citation type="submission" date="2018-04" db="EMBL/GenBank/DDBJ databases">
        <title>Transcriptome of Schizaphis graminum biotype I.</title>
        <authorList>
            <person name="Scully E.D."/>
            <person name="Geib S.M."/>
            <person name="Palmer N.A."/>
            <person name="Koch K."/>
            <person name="Bradshaw J."/>
            <person name="Heng-Moss T."/>
            <person name="Sarath G."/>
        </authorList>
    </citation>
    <scope>NUCLEOTIDE SEQUENCE</scope>
</reference>